<keyword evidence="1" id="KW-0732">Signal</keyword>
<dbReference type="EMBL" id="JARAOO010000011">
    <property type="protein sequence ID" value="KAJ7951447.1"/>
    <property type="molecule type" value="Genomic_DNA"/>
</dbReference>
<dbReference type="Gene3D" id="3.40.50.1110">
    <property type="entry name" value="SGNH hydrolase"/>
    <property type="match status" value="1"/>
</dbReference>
<comment type="caution">
    <text evidence="2">The sequence shown here is derived from an EMBL/GenBank/DDBJ whole genome shotgun (WGS) entry which is preliminary data.</text>
</comment>
<dbReference type="AlphaFoldDB" id="A0AAD7PDT9"/>
<evidence type="ECO:0000313" key="3">
    <source>
        <dbReference type="Proteomes" id="UP001163823"/>
    </source>
</evidence>
<protein>
    <submittedName>
        <fullName evidence="2">GDSL esterase/lipase 1-like</fullName>
    </submittedName>
</protein>
<organism evidence="2 3">
    <name type="scientific">Quillaja saponaria</name>
    <name type="common">Soap bark tree</name>
    <dbReference type="NCBI Taxonomy" id="32244"/>
    <lineage>
        <taxon>Eukaryota</taxon>
        <taxon>Viridiplantae</taxon>
        <taxon>Streptophyta</taxon>
        <taxon>Embryophyta</taxon>
        <taxon>Tracheophyta</taxon>
        <taxon>Spermatophyta</taxon>
        <taxon>Magnoliopsida</taxon>
        <taxon>eudicotyledons</taxon>
        <taxon>Gunneridae</taxon>
        <taxon>Pentapetalae</taxon>
        <taxon>rosids</taxon>
        <taxon>fabids</taxon>
        <taxon>Fabales</taxon>
        <taxon>Quillajaceae</taxon>
        <taxon>Quillaja</taxon>
    </lineage>
</organism>
<proteinExistence type="predicted"/>
<dbReference type="PANTHER" id="PTHR45966:SF12">
    <property type="entry name" value="GDSL ESTERASE_LIPASE 1-LIKE ISOFORM X2"/>
    <property type="match status" value="1"/>
</dbReference>
<dbReference type="PANTHER" id="PTHR45966">
    <property type="entry name" value="GDSL-LIKE LIPASE/ACYLHYDROLASE"/>
    <property type="match status" value="1"/>
</dbReference>
<dbReference type="InterPro" id="IPR044552">
    <property type="entry name" value="GLIP1-5/GLL25"/>
</dbReference>
<dbReference type="GO" id="GO:0016298">
    <property type="term" value="F:lipase activity"/>
    <property type="evidence" value="ECO:0007669"/>
    <property type="project" value="TreeGrafter"/>
</dbReference>
<gene>
    <name evidence="2" type="ORF">O6P43_027493</name>
</gene>
<dbReference type="InterPro" id="IPR036514">
    <property type="entry name" value="SGNH_hydro_sf"/>
</dbReference>
<dbReference type="KEGG" id="qsa:O6P43_027493"/>
<evidence type="ECO:0000313" key="2">
    <source>
        <dbReference type="EMBL" id="KAJ7951447.1"/>
    </source>
</evidence>
<reference evidence="2" key="1">
    <citation type="journal article" date="2023" name="Science">
        <title>Elucidation of the pathway for biosynthesis of saponin adjuvants from the soapbark tree.</title>
        <authorList>
            <person name="Reed J."/>
            <person name="Orme A."/>
            <person name="El-Demerdash A."/>
            <person name="Owen C."/>
            <person name="Martin L.B.B."/>
            <person name="Misra R.C."/>
            <person name="Kikuchi S."/>
            <person name="Rejzek M."/>
            <person name="Martin A.C."/>
            <person name="Harkess A."/>
            <person name="Leebens-Mack J."/>
            <person name="Louveau T."/>
            <person name="Stephenson M.J."/>
            <person name="Osbourn A."/>
        </authorList>
    </citation>
    <scope>NUCLEOTIDE SEQUENCE</scope>
    <source>
        <strain evidence="2">S10</strain>
    </source>
</reference>
<sequence length="116" mass="12920">MFYTENPNATQSYRRKCIGVVIGNLTTVLLEVYNLGDRKLAFQNAGPLGCVPMSRALSSGCTKELFAMARKHNQVLCIVLQQLESKLSGFKYSILDYYSSLEDTGNNPSKYGQVKL</sequence>
<accession>A0AAD7PDT9</accession>
<dbReference type="Proteomes" id="UP001163823">
    <property type="component" value="Chromosome 11"/>
</dbReference>
<name>A0AAD7PDT9_QUISA</name>
<evidence type="ECO:0000256" key="1">
    <source>
        <dbReference type="ARBA" id="ARBA00022729"/>
    </source>
</evidence>
<keyword evidence="3" id="KW-1185">Reference proteome</keyword>